<evidence type="ECO:0000313" key="3">
    <source>
        <dbReference type="Proteomes" id="UP001374803"/>
    </source>
</evidence>
<dbReference type="InterPro" id="IPR015943">
    <property type="entry name" value="WD40/YVTN_repeat-like_dom_sf"/>
</dbReference>
<protein>
    <submittedName>
        <fullName evidence="2">PQQ-binding-like beta-propeller repeat protein</fullName>
    </submittedName>
</protein>
<proteinExistence type="predicted"/>
<name>A0ABZ2L8C8_9BACT</name>
<dbReference type="Proteomes" id="UP001374803">
    <property type="component" value="Chromosome"/>
</dbReference>
<dbReference type="EMBL" id="CP089983">
    <property type="protein sequence ID" value="WXB05430.1"/>
    <property type="molecule type" value="Genomic_DNA"/>
</dbReference>
<organism evidence="2 3">
    <name type="scientific">Pendulispora rubella</name>
    <dbReference type="NCBI Taxonomy" id="2741070"/>
    <lineage>
        <taxon>Bacteria</taxon>
        <taxon>Pseudomonadati</taxon>
        <taxon>Myxococcota</taxon>
        <taxon>Myxococcia</taxon>
        <taxon>Myxococcales</taxon>
        <taxon>Sorangiineae</taxon>
        <taxon>Pendulisporaceae</taxon>
        <taxon>Pendulispora</taxon>
    </lineage>
</organism>
<dbReference type="RefSeq" id="WP_394835076.1">
    <property type="nucleotide sequence ID" value="NZ_CP089929.1"/>
</dbReference>
<sequence length="411" mass="42604">MLMVTLVTTLVLVRLRRVGTGSATAPTKASQAADASLDEGHSLQAVPLSAATARVPEQTARMHHGDARRTHRAHGHGPVEPKVVWKTPVGGPIQAQVVASADESTLYVASLGGTLTALGRDGRIAWKVDLNGRVYSTPCVGNDGSVYVGSDARTFYAVSPTGTVRWKLDTESDADTGPALAPNGTIVFASGRTVYAVGSAGSIAWRFRAKGKVFTAPAVAEDGTIYVGAQDHRAYALAPNGTVRWSVDLGADVDGAPAIGDDGAVYFGTDADEIVRLGVKGEIVWRARVGGYVRGGLSIGRDGDVLAGVYGPLPRQVRVAAASGKLLGAFDVAGTGARDFGVHGGALEDDDGTLYFGGQDDAAYAVDRSGKPRWRFVTGADVDAPLTLLRDGSLVVPSDDGMVYLLAAPAH</sequence>
<feature type="domain" description="Pyrrolo-quinoline quinone repeat" evidence="1">
    <location>
        <begin position="232"/>
        <end position="295"/>
    </location>
</feature>
<feature type="domain" description="Pyrrolo-quinoline quinone repeat" evidence="1">
    <location>
        <begin position="82"/>
        <end position="171"/>
    </location>
</feature>
<dbReference type="PANTHER" id="PTHR44394:SF1">
    <property type="entry name" value="BETA-ALANINE-ACTIVATING ENZYME"/>
    <property type="match status" value="1"/>
</dbReference>
<dbReference type="SUPFAM" id="SSF50998">
    <property type="entry name" value="Quinoprotein alcohol dehydrogenase-like"/>
    <property type="match status" value="2"/>
</dbReference>
<dbReference type="Gene3D" id="2.130.10.10">
    <property type="entry name" value="YVTN repeat-like/Quinoprotein amine dehydrogenase"/>
    <property type="match status" value="2"/>
</dbReference>
<evidence type="ECO:0000313" key="2">
    <source>
        <dbReference type="EMBL" id="WXB05430.1"/>
    </source>
</evidence>
<dbReference type="Pfam" id="PF13360">
    <property type="entry name" value="PQQ_2"/>
    <property type="match status" value="2"/>
</dbReference>
<dbReference type="PANTHER" id="PTHR44394">
    <property type="entry name" value="BETA-ALANINE-ACTIVATING ENZYME"/>
    <property type="match status" value="1"/>
</dbReference>
<dbReference type="InterPro" id="IPR052091">
    <property type="entry name" value="Beta-ala_Activ/Resist"/>
</dbReference>
<evidence type="ECO:0000259" key="1">
    <source>
        <dbReference type="Pfam" id="PF13360"/>
    </source>
</evidence>
<dbReference type="InterPro" id="IPR002372">
    <property type="entry name" value="PQQ_rpt_dom"/>
</dbReference>
<dbReference type="InterPro" id="IPR018391">
    <property type="entry name" value="PQQ_b-propeller_rpt"/>
</dbReference>
<gene>
    <name evidence="2" type="ORF">LVJ94_52115</name>
</gene>
<keyword evidence="3" id="KW-1185">Reference proteome</keyword>
<dbReference type="SMART" id="SM00564">
    <property type="entry name" value="PQQ"/>
    <property type="match status" value="6"/>
</dbReference>
<reference evidence="2" key="1">
    <citation type="submission" date="2021-12" db="EMBL/GenBank/DDBJ databases">
        <title>Discovery of the Pendulisporaceae a myxobacterial family with distinct sporulation behavior and unique specialized metabolism.</title>
        <authorList>
            <person name="Garcia R."/>
            <person name="Popoff A."/>
            <person name="Bader C.D."/>
            <person name="Loehr J."/>
            <person name="Walesch S."/>
            <person name="Walt C."/>
            <person name="Boldt J."/>
            <person name="Bunk B."/>
            <person name="Haeckl F.J.F.P.J."/>
            <person name="Gunesch A.P."/>
            <person name="Birkelbach J."/>
            <person name="Nuebel U."/>
            <person name="Pietschmann T."/>
            <person name="Bach T."/>
            <person name="Mueller R."/>
        </authorList>
    </citation>
    <scope>NUCLEOTIDE SEQUENCE</scope>
    <source>
        <strain evidence="2">MSr11367</strain>
    </source>
</reference>
<accession>A0ABZ2L8C8</accession>
<dbReference type="InterPro" id="IPR011047">
    <property type="entry name" value="Quinoprotein_ADH-like_sf"/>
</dbReference>